<feature type="coiled-coil region" evidence="1">
    <location>
        <begin position="93"/>
        <end position="155"/>
    </location>
</feature>
<feature type="domain" description="DUF4124" evidence="3">
    <location>
        <begin position="32"/>
        <end position="66"/>
    </location>
</feature>
<keyword evidence="2" id="KW-1133">Transmembrane helix</keyword>
<proteinExistence type="predicted"/>
<organism evidence="4">
    <name type="scientific">hydrothermal vent metagenome</name>
    <dbReference type="NCBI Taxonomy" id="652676"/>
    <lineage>
        <taxon>unclassified sequences</taxon>
        <taxon>metagenomes</taxon>
        <taxon>ecological metagenomes</taxon>
    </lineage>
</organism>
<keyword evidence="2" id="KW-0472">Membrane</keyword>
<sequence>MVGICFHFSDFSNLEKYMNKFLILIITMMLVLISSDASAAKKLYKWVDEHGNITYSDKVPPSQIKKKHEELNKHGVVLEKVANAKTKEEIKAARAERLRQIEAEKQAEELERQRQTIIKTYTSESEITRLKNERMAALQRNIELANQSLEFQKTSREQLLAIAADNERNGKEISPALKSRIEIVENKIKYQIQFIEIKQIEIVKVKTKFANDIKIYREAMQAAKGS</sequence>
<reference evidence="4" key="1">
    <citation type="submission" date="2018-06" db="EMBL/GenBank/DDBJ databases">
        <authorList>
            <person name="Zhirakovskaya E."/>
        </authorList>
    </citation>
    <scope>NUCLEOTIDE SEQUENCE</scope>
</reference>
<dbReference type="Pfam" id="PF13511">
    <property type="entry name" value="DUF4124"/>
    <property type="match status" value="1"/>
</dbReference>
<dbReference type="AlphaFoldDB" id="A0A3B0W6C9"/>
<name>A0A3B0W6C9_9ZZZZ</name>
<evidence type="ECO:0000259" key="3">
    <source>
        <dbReference type="Pfam" id="PF13511"/>
    </source>
</evidence>
<evidence type="ECO:0000256" key="1">
    <source>
        <dbReference type="SAM" id="Coils"/>
    </source>
</evidence>
<dbReference type="InterPro" id="IPR025392">
    <property type="entry name" value="DUF4124"/>
</dbReference>
<feature type="transmembrane region" description="Helical" evidence="2">
    <location>
        <begin position="17"/>
        <end position="35"/>
    </location>
</feature>
<gene>
    <name evidence="4" type="ORF">MNBD_GAMMA01-582</name>
</gene>
<evidence type="ECO:0000256" key="2">
    <source>
        <dbReference type="SAM" id="Phobius"/>
    </source>
</evidence>
<evidence type="ECO:0000313" key="4">
    <source>
        <dbReference type="EMBL" id="VAW39214.1"/>
    </source>
</evidence>
<accession>A0A3B0W6C9</accession>
<dbReference type="EMBL" id="UOEW01000222">
    <property type="protein sequence ID" value="VAW39214.1"/>
    <property type="molecule type" value="Genomic_DNA"/>
</dbReference>
<keyword evidence="1" id="KW-0175">Coiled coil</keyword>
<protein>
    <recommendedName>
        <fullName evidence="3">DUF4124 domain-containing protein</fullName>
    </recommendedName>
</protein>
<keyword evidence="2" id="KW-0812">Transmembrane</keyword>